<evidence type="ECO:0000256" key="1">
    <source>
        <dbReference type="ARBA" id="ARBA00022801"/>
    </source>
</evidence>
<accession>A0A840VT71</accession>
<dbReference type="InterPro" id="IPR049492">
    <property type="entry name" value="BD-FAE-like_dom"/>
</dbReference>
<dbReference type="RefSeq" id="WP_184183090.1">
    <property type="nucleotide sequence ID" value="NZ_BMNF01000005.1"/>
</dbReference>
<keyword evidence="2" id="KW-0812">Transmembrane</keyword>
<feature type="transmembrane region" description="Helical" evidence="2">
    <location>
        <begin position="95"/>
        <end position="115"/>
    </location>
</feature>
<dbReference type="PANTHER" id="PTHR48081">
    <property type="entry name" value="AB HYDROLASE SUPERFAMILY PROTEIN C4A8.06C"/>
    <property type="match status" value="1"/>
</dbReference>
<feature type="transmembrane region" description="Helical" evidence="2">
    <location>
        <begin position="58"/>
        <end position="83"/>
    </location>
</feature>
<dbReference type="Proteomes" id="UP000586947">
    <property type="component" value="Unassembled WGS sequence"/>
</dbReference>
<evidence type="ECO:0000256" key="2">
    <source>
        <dbReference type="SAM" id="Phobius"/>
    </source>
</evidence>
<keyword evidence="1" id="KW-0378">Hydrolase</keyword>
<evidence type="ECO:0000313" key="5">
    <source>
        <dbReference type="Proteomes" id="UP000586947"/>
    </source>
</evidence>
<keyword evidence="2" id="KW-1133">Transmembrane helix</keyword>
<proteinExistence type="predicted"/>
<dbReference type="InterPro" id="IPR029058">
    <property type="entry name" value="AB_hydrolase_fold"/>
</dbReference>
<comment type="caution">
    <text evidence="4">The sequence shown here is derived from an EMBL/GenBank/DDBJ whole genome shotgun (WGS) entry which is preliminary data.</text>
</comment>
<dbReference type="Pfam" id="PF20434">
    <property type="entry name" value="BD-FAE"/>
    <property type="match status" value="1"/>
</dbReference>
<gene>
    <name evidence="4" type="ORF">HNR20_004410</name>
</gene>
<evidence type="ECO:0000313" key="4">
    <source>
        <dbReference type="EMBL" id="MBB5479905.1"/>
    </source>
</evidence>
<dbReference type="EMBL" id="JACHDP010000001">
    <property type="protein sequence ID" value="MBB5479905.1"/>
    <property type="molecule type" value="Genomic_DNA"/>
</dbReference>
<dbReference type="SUPFAM" id="SSF53474">
    <property type="entry name" value="alpha/beta-Hydrolases"/>
    <property type="match status" value="1"/>
</dbReference>
<dbReference type="GO" id="GO:0016787">
    <property type="term" value="F:hydrolase activity"/>
    <property type="evidence" value="ECO:0007669"/>
    <property type="project" value="UniProtKB-KW"/>
</dbReference>
<feature type="domain" description="BD-FAE-like" evidence="3">
    <location>
        <begin position="179"/>
        <end position="308"/>
    </location>
</feature>
<evidence type="ECO:0000259" key="3">
    <source>
        <dbReference type="Pfam" id="PF20434"/>
    </source>
</evidence>
<keyword evidence="2" id="KW-0472">Membrane</keyword>
<organism evidence="4 5">
    <name type="scientific">Micromonospora parathelypteridis</name>
    <dbReference type="NCBI Taxonomy" id="1839617"/>
    <lineage>
        <taxon>Bacteria</taxon>
        <taxon>Bacillati</taxon>
        <taxon>Actinomycetota</taxon>
        <taxon>Actinomycetes</taxon>
        <taxon>Micromonosporales</taxon>
        <taxon>Micromonosporaceae</taxon>
        <taxon>Micromonospora</taxon>
    </lineage>
</organism>
<dbReference type="InterPro" id="IPR050300">
    <property type="entry name" value="GDXG_lipolytic_enzyme"/>
</dbReference>
<keyword evidence="5" id="KW-1185">Reference proteome</keyword>
<sequence>MEERHVSFTFAQTASAPVFVLGGFVPVGYVFTVALLAWCTFFAVVAPRRPQPLATLSFWFGLILNEVPFLGILALLASTALAAAQGDLESSGAKATAAVAAVTLAGLAVSAWQGVRTVRVVRQALDQGLGADWRNRVQAPLRSHRPWTRILLLPGLMGRRDVERIPNISYGDAGRRNLLDLYRRRDAPQNAPVLIYFHGGSFTSGAKNREARPLLYQLASRGWVCISANYRLRPQTSFPGHQIDAKKVIAWVREHASEYGADPSRLFVAGSSAGSNLAALCALTPNDPAFQPGFESADTSVTAAICLYGYYGYYFGETPEHTPSPNQPWDYLQPDAPPFLIAHGTKDALATVEAARDFAAGLRRISSNAVVYAELPGGQHAFDLFHSPRFEAVVDGVEAFAGWVLAVPQRTPDSAR</sequence>
<dbReference type="AlphaFoldDB" id="A0A840VT71"/>
<protein>
    <submittedName>
        <fullName evidence="4">Acetyl esterase/lipase</fullName>
    </submittedName>
</protein>
<name>A0A840VT71_9ACTN</name>
<feature type="transmembrane region" description="Helical" evidence="2">
    <location>
        <begin position="20"/>
        <end position="46"/>
    </location>
</feature>
<dbReference type="PANTHER" id="PTHR48081:SF33">
    <property type="entry name" value="KYNURENINE FORMAMIDASE"/>
    <property type="match status" value="1"/>
</dbReference>
<dbReference type="Gene3D" id="3.40.50.1820">
    <property type="entry name" value="alpha/beta hydrolase"/>
    <property type="match status" value="1"/>
</dbReference>
<reference evidence="4 5" key="1">
    <citation type="submission" date="2020-08" db="EMBL/GenBank/DDBJ databases">
        <title>Sequencing the genomes of 1000 actinobacteria strains.</title>
        <authorList>
            <person name="Klenk H.-P."/>
        </authorList>
    </citation>
    <scope>NUCLEOTIDE SEQUENCE [LARGE SCALE GENOMIC DNA]</scope>
    <source>
        <strain evidence="4 5">DSM 103125</strain>
    </source>
</reference>